<keyword evidence="1" id="KW-0175">Coiled coil</keyword>
<feature type="coiled-coil region" evidence="1">
    <location>
        <begin position="566"/>
        <end position="646"/>
    </location>
</feature>
<dbReference type="EMBL" id="JYNV01000260">
    <property type="protein sequence ID" value="KZM20962.1"/>
    <property type="molecule type" value="Genomic_DNA"/>
</dbReference>
<protein>
    <submittedName>
        <fullName evidence="3">Uncharacterized protein</fullName>
    </submittedName>
</protein>
<dbReference type="OrthoDB" id="5309154at2759"/>
<dbReference type="AlphaFoldDB" id="A0A163A3J7"/>
<accession>A0A163A3J7</accession>
<feature type="region of interest" description="Disordered" evidence="2">
    <location>
        <begin position="259"/>
        <end position="321"/>
    </location>
</feature>
<feature type="compositionally biased region" description="Polar residues" evidence="2">
    <location>
        <begin position="308"/>
        <end position="318"/>
    </location>
</feature>
<sequence>MKVAETGTDRTASAHIYVDGRVKPLEEYGQYIDARDNAVCCYVAVEEGQKIKVDGRFSGVTLAVSYDFLVDGVCRKAHIYASKSVQLQKSKKLEFEKFLYQTPDGVIDTDILVSPHSEPVTHSKDAPETIGTMDLRVYITRQLGIEHDINDIHKYDEIKDNANIGARVASYKDVAPQFHMTFEKNCSTLDGAKGNRERRKVYAKRPGTEPWAIFRFHYRSKESILGSDMKLTFCADDKNLAKAEPHALEFELVPELPLGSKPASKNDGDCSVRTSSPAPTDMPSTPIKGSKRTNISQPKAVVRKQHTKTTSATTNSNPPMMPIIDIETATVAKLSTRNALDTLDVDDGQSALPQVKDGSSTTARGTETDKLIDSASAATKDTDGNLFTLCSKKSTKKVAKKASIDMPDTPVECKESVEKVEEPSDELQLGMADVAPKTSTTKADNIPAMSTSADLHSILQPPATLSTIVAQSAITSSTKDIVKNGAQPFVPPFRKTTARPALLDTTTSTLLKKPMAVLSPVTPVKRAPGGTLTPPPNVKRIKTDLVPPSTPTMPARLSSVSPSPRAMSIEAQVAEQRKRLEATRKKRAEMAAKKAVIDERMAPYKQRMTDELERLQQEMAAEQSMLDEEEEEIHASEAMLAEFERAGDNGV</sequence>
<organism evidence="3 4">
    <name type="scientific">Didymella rabiei</name>
    <name type="common">Chickpea ascochyta blight fungus</name>
    <name type="synonym">Mycosphaerella rabiei</name>
    <dbReference type="NCBI Taxonomy" id="5454"/>
    <lineage>
        <taxon>Eukaryota</taxon>
        <taxon>Fungi</taxon>
        <taxon>Dikarya</taxon>
        <taxon>Ascomycota</taxon>
        <taxon>Pezizomycotina</taxon>
        <taxon>Dothideomycetes</taxon>
        <taxon>Pleosporomycetidae</taxon>
        <taxon>Pleosporales</taxon>
        <taxon>Pleosporineae</taxon>
        <taxon>Didymellaceae</taxon>
        <taxon>Ascochyta</taxon>
    </lineage>
</organism>
<feature type="region of interest" description="Disordered" evidence="2">
    <location>
        <begin position="545"/>
        <end position="565"/>
    </location>
</feature>
<comment type="caution">
    <text evidence="3">The sequence shown here is derived from an EMBL/GenBank/DDBJ whole genome shotgun (WGS) entry which is preliminary data.</text>
</comment>
<dbReference type="Proteomes" id="UP000076837">
    <property type="component" value="Unassembled WGS sequence"/>
</dbReference>
<reference evidence="3 4" key="1">
    <citation type="journal article" date="2016" name="Sci. Rep.">
        <title>Draft genome sequencing and secretome analysis of fungal phytopathogen Ascochyta rabiei provides insight into the necrotrophic effector repertoire.</title>
        <authorList>
            <person name="Verma S."/>
            <person name="Gazara R.K."/>
            <person name="Nizam S."/>
            <person name="Parween S."/>
            <person name="Chattopadhyay D."/>
            <person name="Verma P.K."/>
        </authorList>
    </citation>
    <scope>NUCLEOTIDE SEQUENCE [LARGE SCALE GENOMIC DNA]</scope>
    <source>
        <strain evidence="3 4">ArDII</strain>
    </source>
</reference>
<evidence type="ECO:0000256" key="1">
    <source>
        <dbReference type="SAM" id="Coils"/>
    </source>
</evidence>
<gene>
    <name evidence="3" type="ORF">ST47_g7896</name>
</gene>
<evidence type="ECO:0000313" key="4">
    <source>
        <dbReference type="Proteomes" id="UP000076837"/>
    </source>
</evidence>
<name>A0A163A3J7_DIDRA</name>
<keyword evidence="4" id="KW-1185">Reference proteome</keyword>
<evidence type="ECO:0000256" key="2">
    <source>
        <dbReference type="SAM" id="MobiDB-lite"/>
    </source>
</evidence>
<proteinExistence type="predicted"/>
<evidence type="ECO:0000313" key="3">
    <source>
        <dbReference type="EMBL" id="KZM20962.1"/>
    </source>
</evidence>
<dbReference type="STRING" id="5454.A0A163A3J7"/>